<sequence length="290" mass="31381">MSVSEIGLGCNNFGGRVDQSGTKRVVDAALDHGITLFDTADVYGGSNSEVFLGKALGSKRSDVIIATKFGMAMGQDALSRGGSRRYIMKAVEASLQRLGTDYIDLYQIHFPDPVTPIDETLAALDDLVRSGKVRYVGSSNFSSWQIADADWTARSEGYTRFVSAQNHMNLFERAVVHEVIPGCRHFGLGMLPYFPLASGLLTGKYVRGEVAPEGTRLANAGARAGRALSDNNFDRLEALTSFADERSRTLLELALGWLLSFEEVSSVIAGATREEQIQSNVEGAGMRLDA</sequence>
<dbReference type="GO" id="GO:0016491">
    <property type="term" value="F:oxidoreductase activity"/>
    <property type="evidence" value="ECO:0007669"/>
    <property type="project" value="UniProtKB-KW"/>
</dbReference>
<evidence type="ECO:0000256" key="1">
    <source>
        <dbReference type="ARBA" id="ARBA00023002"/>
    </source>
</evidence>
<protein>
    <recommendedName>
        <fullName evidence="2">NADP-dependent oxidoreductase domain-containing protein</fullName>
    </recommendedName>
</protein>
<dbReference type="GO" id="GO:0005829">
    <property type="term" value="C:cytosol"/>
    <property type="evidence" value="ECO:0007669"/>
    <property type="project" value="TreeGrafter"/>
</dbReference>
<evidence type="ECO:0000313" key="3">
    <source>
        <dbReference type="EMBL" id="SVA48482.1"/>
    </source>
</evidence>
<organism evidence="3">
    <name type="scientific">marine metagenome</name>
    <dbReference type="NCBI Taxonomy" id="408172"/>
    <lineage>
        <taxon>unclassified sequences</taxon>
        <taxon>metagenomes</taxon>
        <taxon>ecological metagenomes</taxon>
    </lineage>
</organism>
<evidence type="ECO:0000259" key="2">
    <source>
        <dbReference type="Pfam" id="PF00248"/>
    </source>
</evidence>
<feature type="domain" description="NADP-dependent oxidoreductase" evidence="2">
    <location>
        <begin position="5"/>
        <end position="284"/>
    </location>
</feature>
<dbReference type="FunFam" id="3.20.20.100:FF:000004">
    <property type="entry name" value="Oxidoreductase, aldo/keto reductase"/>
    <property type="match status" value="1"/>
</dbReference>
<proteinExistence type="predicted"/>
<dbReference type="SUPFAM" id="SSF51430">
    <property type="entry name" value="NAD(P)-linked oxidoreductase"/>
    <property type="match status" value="1"/>
</dbReference>
<dbReference type="PRINTS" id="PR00069">
    <property type="entry name" value="ALDKETRDTASE"/>
</dbReference>
<dbReference type="InterPro" id="IPR050523">
    <property type="entry name" value="AKR_Detox_Biosynth"/>
</dbReference>
<dbReference type="Pfam" id="PF00248">
    <property type="entry name" value="Aldo_ket_red"/>
    <property type="match status" value="1"/>
</dbReference>
<dbReference type="InterPro" id="IPR036812">
    <property type="entry name" value="NAD(P)_OxRdtase_dom_sf"/>
</dbReference>
<keyword evidence="1" id="KW-0560">Oxidoreductase</keyword>
<name>A0A381W7P5_9ZZZZ</name>
<dbReference type="PANTHER" id="PTHR43364:SF4">
    <property type="entry name" value="NAD(P)-LINKED OXIDOREDUCTASE SUPERFAMILY PROTEIN"/>
    <property type="match status" value="1"/>
</dbReference>
<dbReference type="EMBL" id="UINC01010944">
    <property type="protein sequence ID" value="SVA48482.1"/>
    <property type="molecule type" value="Genomic_DNA"/>
</dbReference>
<dbReference type="AlphaFoldDB" id="A0A381W7P5"/>
<feature type="non-terminal residue" evidence="3">
    <location>
        <position position="290"/>
    </location>
</feature>
<dbReference type="InterPro" id="IPR020471">
    <property type="entry name" value="AKR"/>
</dbReference>
<dbReference type="Gene3D" id="3.20.20.100">
    <property type="entry name" value="NADP-dependent oxidoreductase domain"/>
    <property type="match status" value="1"/>
</dbReference>
<dbReference type="PANTHER" id="PTHR43364">
    <property type="entry name" value="NADH-SPECIFIC METHYLGLYOXAL REDUCTASE-RELATED"/>
    <property type="match status" value="1"/>
</dbReference>
<gene>
    <name evidence="3" type="ORF">METZ01_LOCUS101336</name>
</gene>
<dbReference type="InterPro" id="IPR023210">
    <property type="entry name" value="NADP_OxRdtase_dom"/>
</dbReference>
<reference evidence="3" key="1">
    <citation type="submission" date="2018-05" db="EMBL/GenBank/DDBJ databases">
        <authorList>
            <person name="Lanie J.A."/>
            <person name="Ng W.-L."/>
            <person name="Kazmierczak K.M."/>
            <person name="Andrzejewski T.M."/>
            <person name="Davidsen T.M."/>
            <person name="Wayne K.J."/>
            <person name="Tettelin H."/>
            <person name="Glass J.I."/>
            <person name="Rusch D."/>
            <person name="Podicherti R."/>
            <person name="Tsui H.-C.T."/>
            <person name="Winkler M.E."/>
        </authorList>
    </citation>
    <scope>NUCLEOTIDE SEQUENCE</scope>
</reference>
<accession>A0A381W7P5</accession>